<dbReference type="Gramene" id="TraesROB_scaffold_183406_01G000100.1">
    <property type="protein sequence ID" value="TraesROB_scaffold_183406_01G000100.1"/>
    <property type="gene ID" value="TraesROB_scaffold_183406_01G000100"/>
</dbReference>
<evidence type="ECO:0000256" key="10">
    <source>
        <dbReference type="SAM" id="SignalP"/>
    </source>
</evidence>
<dbReference type="Pfam" id="PF08263">
    <property type="entry name" value="LRRNT_2"/>
    <property type="match status" value="1"/>
</dbReference>
<evidence type="ECO:0000259" key="11">
    <source>
        <dbReference type="Pfam" id="PF08263"/>
    </source>
</evidence>
<dbReference type="Gene3D" id="3.80.10.10">
    <property type="entry name" value="Ribonuclease Inhibitor"/>
    <property type="match status" value="1"/>
</dbReference>
<dbReference type="Gramene" id="TraesJAG3B03G01731750.1">
    <property type="protein sequence ID" value="TraesJAG3B03G01731750.1.CDS1"/>
    <property type="gene ID" value="TraesJAG3B03G01731750"/>
</dbReference>
<dbReference type="EMBL" id="HG670306">
    <property type="protein sequence ID" value="CDM85370.1"/>
    <property type="molecule type" value="Genomic_DNA"/>
</dbReference>
<dbReference type="Gramene" id="TraesWEE_scaffold_073175_01G000100.1">
    <property type="protein sequence ID" value="TraesWEE_scaffold_073175_01G000100.1"/>
    <property type="gene ID" value="TraesWEE_scaffold_073175_01G000100"/>
</dbReference>
<reference evidence="13" key="2">
    <citation type="journal article" date="2017" name="Gigascience">
        <title>The first near-complete assembly of the hexaploid bread wheat genome, Triticum aestivum.</title>
        <authorList>
            <person name="Zimin A.V."/>
            <person name="Puiu D."/>
            <person name="Hall R."/>
            <person name="Kingan S."/>
            <person name="Clavijo B.J."/>
            <person name="Salzberg S.L."/>
        </authorList>
    </citation>
    <scope>NUCLEOTIDE SEQUENCE</scope>
    <source>
        <tissue evidence="13">Leaf</tissue>
    </source>
</reference>
<gene>
    <name evidence="13" type="ORF">CFC21_043260</name>
    <name evidence="12" type="ORF">TRAES_3BF078000130CFD_c1</name>
</gene>
<evidence type="ECO:0000313" key="13">
    <source>
        <dbReference type="EMBL" id="KAF7032032.1"/>
    </source>
</evidence>
<keyword evidence="8" id="KW-0325">Glycoprotein</keyword>
<dbReference type="InterPro" id="IPR046956">
    <property type="entry name" value="RLP23-like"/>
</dbReference>
<name>A0A9R1JWF5_WHEAT</name>
<keyword evidence="5" id="KW-0677">Repeat</keyword>
<dbReference type="Gramene" id="TraesJUL3B03G01738110.1">
    <property type="protein sequence ID" value="TraesJUL3B03G01738110.1.CDS1"/>
    <property type="gene ID" value="TraesJUL3B03G01738110"/>
</dbReference>
<comment type="subcellular location">
    <subcellularLocation>
        <location evidence="1">Membrane</location>
        <topology evidence="1">Single-pass type I membrane protein</topology>
    </subcellularLocation>
</comment>
<dbReference type="Gramene" id="TraesMAC3B03G01724750.1">
    <property type="protein sequence ID" value="TraesMAC3B03G01724750.1.CDS1"/>
    <property type="gene ID" value="TraesMAC3B03G01724750"/>
</dbReference>
<dbReference type="PANTHER" id="PTHR48063:SF70">
    <property type="entry name" value="LEUCINE-RICH REPEAT-CONTAINING N-TERMINAL PLANT-TYPE DOMAIN-CONTAINING PROTEIN"/>
    <property type="match status" value="1"/>
</dbReference>
<dbReference type="FunFam" id="3.80.10.10:FF:000400">
    <property type="entry name" value="Nuclear pore complex protein NUP107"/>
    <property type="match status" value="1"/>
</dbReference>
<keyword evidence="7 9" id="KW-0472">Membrane</keyword>
<dbReference type="SUPFAM" id="SSF52058">
    <property type="entry name" value="L domain-like"/>
    <property type="match status" value="1"/>
</dbReference>
<evidence type="ECO:0000313" key="12">
    <source>
        <dbReference type="EMBL" id="CDM85370.1"/>
    </source>
</evidence>
<dbReference type="Gramene" id="TraesCS3B03G1070400.1">
    <property type="protein sequence ID" value="TraesCS3B03G1070400.1.CDS1"/>
    <property type="gene ID" value="TraesCS3B03G1070400"/>
</dbReference>
<dbReference type="eggNOG" id="ENOG502QSSB">
    <property type="taxonomic scope" value="Eukaryota"/>
</dbReference>
<dbReference type="Gramene" id="TraesSTA3B03G01713510.1">
    <property type="protein sequence ID" value="TraesSTA3B03G01713510.1.CDS1"/>
    <property type="gene ID" value="TraesSTA3B03G01713510"/>
</dbReference>
<proteinExistence type="predicted"/>
<evidence type="ECO:0000256" key="9">
    <source>
        <dbReference type="SAM" id="Phobius"/>
    </source>
</evidence>
<accession>A0A9R1JWF5</accession>
<keyword evidence="4 10" id="KW-0732">Signal</keyword>
<evidence type="ECO:0000256" key="1">
    <source>
        <dbReference type="ARBA" id="ARBA00004479"/>
    </source>
</evidence>
<dbReference type="Gramene" id="TraesLDM3B03G01722630.1">
    <property type="protein sequence ID" value="TraesLDM3B03G01722630.1.CDS1"/>
    <property type="gene ID" value="TraesLDM3B03G01722630"/>
</dbReference>
<dbReference type="GO" id="GO:0016020">
    <property type="term" value="C:membrane"/>
    <property type="evidence" value="ECO:0007669"/>
    <property type="project" value="UniProtKB-SubCell"/>
</dbReference>
<evidence type="ECO:0000256" key="7">
    <source>
        <dbReference type="ARBA" id="ARBA00023136"/>
    </source>
</evidence>
<dbReference type="Gramene" id="TraesCLE_scaffold_033267_01G000100.1">
    <property type="protein sequence ID" value="TraesCLE_scaffold_033267_01G000100.1"/>
    <property type="gene ID" value="TraesCLE_scaffold_033267_01G000100"/>
</dbReference>
<dbReference type="Gramene" id="TraesCAD_scaffold_034988_01G000100.1">
    <property type="protein sequence ID" value="TraesCAD_scaffold_034988_01G000100.1"/>
    <property type="gene ID" value="TraesCAD_scaffold_034988_01G000100"/>
</dbReference>
<reference evidence="12" key="1">
    <citation type="journal article" date="2014" name="Science">
        <title>Structural and functional partitioning of bread wheat chromosome 3B.</title>
        <authorList>
            <person name="Choulet F."/>
            <person name="Alberti A."/>
            <person name="Theil S."/>
            <person name="Glover N."/>
            <person name="Barbe V."/>
            <person name="Daron J."/>
            <person name="Pingault L."/>
            <person name="Sourdille P."/>
            <person name="Couloux A."/>
            <person name="Paux E."/>
            <person name="Leroy P."/>
            <person name="Mangenot S."/>
            <person name="Guilhot N."/>
            <person name="Le Gouis J."/>
            <person name="Balfourier F."/>
            <person name="Alaux M."/>
            <person name="Jamilloux V."/>
            <person name="Poulain J."/>
            <person name="Durand C."/>
            <person name="Bellec A."/>
            <person name="Gaspin C."/>
            <person name="Safar J."/>
            <person name="Dolezel J."/>
            <person name="Rogers J."/>
            <person name="Vandepoele K."/>
            <person name="Aury J.M."/>
            <person name="Mayer K."/>
            <person name="Berges H."/>
            <person name="Quesneville H."/>
            <person name="Wincker P."/>
            <person name="Feuillet C."/>
        </authorList>
    </citation>
    <scope>NUCLEOTIDE SEQUENCE</scope>
</reference>
<dbReference type="STRING" id="4565.W5CTR9"/>
<feature type="domain" description="Leucine-rich repeat-containing N-terminal plant-type" evidence="11">
    <location>
        <begin position="26"/>
        <end position="68"/>
    </location>
</feature>
<organism evidence="13">
    <name type="scientific">Triticum aestivum</name>
    <name type="common">Wheat</name>
    <dbReference type="NCBI Taxonomy" id="4565"/>
    <lineage>
        <taxon>Eukaryota</taxon>
        <taxon>Viridiplantae</taxon>
        <taxon>Streptophyta</taxon>
        <taxon>Embryophyta</taxon>
        <taxon>Tracheophyta</taxon>
        <taxon>Spermatophyta</taxon>
        <taxon>Magnoliopsida</taxon>
        <taxon>Liliopsida</taxon>
        <taxon>Poales</taxon>
        <taxon>Poaceae</taxon>
        <taxon>BOP clade</taxon>
        <taxon>Pooideae</taxon>
        <taxon>Triticodae</taxon>
        <taxon>Triticeae</taxon>
        <taxon>Triticinae</taxon>
        <taxon>Triticum</taxon>
    </lineage>
</organism>
<dbReference type="Pfam" id="PF00560">
    <property type="entry name" value="LRR_1"/>
    <property type="match status" value="3"/>
</dbReference>
<dbReference type="PANTHER" id="PTHR48063">
    <property type="entry name" value="LRR RECEPTOR-LIKE KINASE"/>
    <property type="match status" value="1"/>
</dbReference>
<dbReference type="Gramene" id="TraesSYM3B03G01746150.1">
    <property type="protein sequence ID" value="TraesSYM3B03G01746150.1.CDS1"/>
    <property type="gene ID" value="TraesSYM3B03G01746150"/>
</dbReference>
<dbReference type="Gramene" id="TraesPARA_EIv1.0_0942920.1">
    <property type="protein sequence ID" value="TraesPARA_EIv1.0_0942920.1.CDS1"/>
    <property type="gene ID" value="TraesPARA_EIv1.0_0942920"/>
</dbReference>
<dbReference type="AlphaFoldDB" id="A0A9R1JWF5"/>
<dbReference type="Gramene" id="TraesLAC3B03G01665470.1">
    <property type="protein sequence ID" value="TraesLAC3B03G01665470.1.CDS1"/>
    <property type="gene ID" value="TraesLAC3B03G01665470"/>
</dbReference>
<sequence length="264" mass="29003">MVDETKFLLWLLLLISASLCHASELDIQCLKSVQKSVVDPNGILRSSWKFNKNGRSGYICGFTGVECWSHDENRVLSLRLRNLGLQGSFPQGLHDCTSMIALDLSGNGFSGPIPWRIAHDAPHLSYLDLSNNSFSGEIPDSIANMVYLNVLNLEYNQLDGQIPERFNALGRLTAFSVADNLLSGPVPALLRKFPASHFVGNRGLCGAPLDECPGKIWGLVRIRQINDESSIGAAVGFVVGFVAAFYSPGWVVFSKRLRAYGFRV</sequence>
<evidence type="ECO:0000256" key="6">
    <source>
        <dbReference type="ARBA" id="ARBA00022989"/>
    </source>
</evidence>
<feature type="chain" id="PRO_5044164512" description="Leucine-rich repeat-containing N-terminal plant-type domain-containing protein" evidence="10">
    <location>
        <begin position="23"/>
        <end position="264"/>
    </location>
</feature>
<reference evidence="13" key="3">
    <citation type="submission" date="2020-03" db="EMBL/GenBank/DDBJ databases">
        <title>The second near-complete assembly of the hexaploid bread wheat (Triticum aestivum) genome.</title>
        <authorList>
            <person name="Zimin A.V."/>
            <person name="Puiu D."/>
            <person name="Shumante A."/>
            <person name="Alonge M."/>
            <person name="Salzberg S.L."/>
        </authorList>
    </citation>
    <scope>NUCLEOTIDE SEQUENCE</scope>
    <source>
        <tissue evidence="13">Leaf</tissue>
    </source>
</reference>
<dbReference type="Proteomes" id="UP000815260">
    <property type="component" value="Chromosome 3B"/>
</dbReference>
<dbReference type="EMBL" id="CM022218">
    <property type="protein sequence ID" value="KAF7032032.1"/>
    <property type="molecule type" value="Genomic_DNA"/>
</dbReference>
<evidence type="ECO:0000256" key="3">
    <source>
        <dbReference type="ARBA" id="ARBA00022692"/>
    </source>
</evidence>
<dbReference type="SMR" id="A0A9R1JWF5"/>
<dbReference type="InterPro" id="IPR001611">
    <property type="entry name" value="Leu-rich_rpt"/>
</dbReference>
<evidence type="ECO:0000256" key="2">
    <source>
        <dbReference type="ARBA" id="ARBA00022614"/>
    </source>
</evidence>
<feature type="signal peptide" evidence="10">
    <location>
        <begin position="1"/>
        <end position="22"/>
    </location>
</feature>
<dbReference type="PaxDb" id="4565-Traes_3B_411EC32EA.1"/>
<dbReference type="Gramene" id="TraesRN3B0101074900.1">
    <property type="protein sequence ID" value="TraesRN3B0101074900.1"/>
    <property type="gene ID" value="TraesRN3B0101074900"/>
</dbReference>
<keyword evidence="2" id="KW-0433">Leucine-rich repeat</keyword>
<evidence type="ECO:0000256" key="8">
    <source>
        <dbReference type="ARBA" id="ARBA00023180"/>
    </source>
</evidence>
<feature type="transmembrane region" description="Helical" evidence="9">
    <location>
        <begin position="231"/>
        <end position="253"/>
    </location>
</feature>
<evidence type="ECO:0000256" key="4">
    <source>
        <dbReference type="ARBA" id="ARBA00022729"/>
    </source>
</evidence>
<dbReference type="InterPro" id="IPR032675">
    <property type="entry name" value="LRR_dom_sf"/>
</dbReference>
<dbReference type="Gramene" id="TraesARI3B03G01752830.1">
    <property type="protein sequence ID" value="TraesARI3B03G01752830.1.CDS1"/>
    <property type="gene ID" value="TraesARI3B03G01752830"/>
</dbReference>
<dbReference type="OMA" id="CWSHDEN"/>
<keyword evidence="6 9" id="KW-1133">Transmembrane helix</keyword>
<evidence type="ECO:0000256" key="5">
    <source>
        <dbReference type="ARBA" id="ARBA00022737"/>
    </source>
</evidence>
<dbReference type="InterPro" id="IPR013210">
    <property type="entry name" value="LRR_N_plant-typ"/>
</dbReference>
<dbReference type="HOGENOM" id="CLU_000288_18_9_1"/>
<protein>
    <recommendedName>
        <fullName evidence="11">Leucine-rich repeat-containing N-terminal plant-type domain-containing protein</fullName>
    </recommendedName>
</protein>
<keyword evidence="3 9" id="KW-0812">Transmembrane</keyword>